<reference evidence="1" key="2">
    <citation type="journal article" date="2023" name="Science">
        <title>Genomic signatures of disease resistance in endangered staghorn corals.</title>
        <authorList>
            <person name="Vollmer S.V."/>
            <person name="Selwyn J.D."/>
            <person name="Despard B.A."/>
            <person name="Roesel C.L."/>
        </authorList>
    </citation>
    <scope>NUCLEOTIDE SEQUENCE</scope>
    <source>
        <strain evidence="1">K2</strain>
    </source>
</reference>
<reference evidence="1" key="1">
    <citation type="journal article" date="2023" name="G3 (Bethesda)">
        <title>Whole genome assembly and annotation of the endangered Caribbean coral Acropora cervicornis.</title>
        <authorList>
            <person name="Selwyn J.D."/>
            <person name="Vollmer S.V."/>
        </authorList>
    </citation>
    <scope>NUCLEOTIDE SEQUENCE</scope>
    <source>
        <strain evidence="1">K2</strain>
    </source>
</reference>
<proteinExistence type="predicted"/>
<evidence type="ECO:0000313" key="2">
    <source>
        <dbReference type="Proteomes" id="UP001249851"/>
    </source>
</evidence>
<evidence type="ECO:0000313" key="1">
    <source>
        <dbReference type="EMBL" id="KAK2566594.1"/>
    </source>
</evidence>
<gene>
    <name evidence="1" type="ORF">P5673_009228</name>
</gene>
<dbReference type="EMBL" id="JARQWQ010000016">
    <property type="protein sequence ID" value="KAK2566594.1"/>
    <property type="molecule type" value="Genomic_DNA"/>
</dbReference>
<sequence length="123" mass="13915">MAVVSDVLDKDAGRTSIVYVVEPSEVYEISVKEMLEEGTIRITNGDEIEQFYEVGAKVSVKWTKEEIADTNWRAGWYVGEVQEADPQYDEITVQFVAEPESLYTYEVTPCVAEGKLRMVNPVL</sequence>
<organism evidence="1 2">
    <name type="scientific">Acropora cervicornis</name>
    <name type="common">Staghorn coral</name>
    <dbReference type="NCBI Taxonomy" id="6130"/>
    <lineage>
        <taxon>Eukaryota</taxon>
        <taxon>Metazoa</taxon>
        <taxon>Cnidaria</taxon>
        <taxon>Anthozoa</taxon>
        <taxon>Hexacorallia</taxon>
        <taxon>Scleractinia</taxon>
        <taxon>Astrocoeniina</taxon>
        <taxon>Acroporidae</taxon>
        <taxon>Acropora</taxon>
    </lineage>
</organism>
<keyword evidence="2" id="KW-1185">Reference proteome</keyword>
<comment type="caution">
    <text evidence="1">The sequence shown here is derived from an EMBL/GenBank/DDBJ whole genome shotgun (WGS) entry which is preliminary data.</text>
</comment>
<name>A0AAD9QSB9_ACRCE</name>
<protein>
    <submittedName>
        <fullName evidence="1">Uncharacterized protein</fullName>
    </submittedName>
</protein>
<accession>A0AAD9QSB9</accession>
<dbReference type="Proteomes" id="UP001249851">
    <property type="component" value="Unassembled WGS sequence"/>
</dbReference>
<dbReference type="AlphaFoldDB" id="A0AAD9QSB9"/>